<organism evidence="9 10">
    <name type="scientific">Edaphochlamys debaryana</name>
    <dbReference type="NCBI Taxonomy" id="47281"/>
    <lineage>
        <taxon>Eukaryota</taxon>
        <taxon>Viridiplantae</taxon>
        <taxon>Chlorophyta</taxon>
        <taxon>core chlorophytes</taxon>
        <taxon>Chlorophyceae</taxon>
        <taxon>CS clade</taxon>
        <taxon>Chlamydomonadales</taxon>
        <taxon>Chlamydomonadales incertae sedis</taxon>
        <taxon>Edaphochlamys</taxon>
    </lineage>
</organism>
<evidence type="ECO:0000256" key="1">
    <source>
        <dbReference type="ARBA" id="ARBA00004123"/>
    </source>
</evidence>
<dbReference type="OrthoDB" id="336885at2759"/>
<evidence type="ECO:0000256" key="2">
    <source>
        <dbReference type="ARBA" id="ARBA00007299"/>
    </source>
</evidence>
<name>A0A835Y776_9CHLO</name>
<evidence type="ECO:0000256" key="5">
    <source>
        <dbReference type="ARBA" id="ARBA00023242"/>
    </source>
</evidence>
<feature type="compositionally biased region" description="Gly residues" evidence="6">
    <location>
        <begin position="90"/>
        <end position="100"/>
    </location>
</feature>
<evidence type="ECO:0000313" key="10">
    <source>
        <dbReference type="Proteomes" id="UP000612055"/>
    </source>
</evidence>
<keyword evidence="10" id="KW-1185">Reference proteome</keyword>
<dbReference type="GO" id="GO:0006270">
    <property type="term" value="P:DNA replication initiation"/>
    <property type="evidence" value="ECO:0007669"/>
    <property type="project" value="TreeGrafter"/>
</dbReference>
<dbReference type="InterPro" id="IPR007185">
    <property type="entry name" value="DNA_pol_a/d/e_bsu"/>
</dbReference>
<sequence length="766" mass="76344">MAATGNVQAFEHAFTSKKFRLNDASLPARAQQLAQKLHITPDTLVSQYDSYAIVNDWDDMLVTANRLRQVAEYLEAEQRKENARPRAAGAGAGAPGGGFRGLPQASRPTWEDLPDKLDYTTPAAKRQALDPAALNPGSAPGAGGGARTASAAKGGPGQGPGGPQAGRAPAGTPQPPAAPSTQRPGVWATPTQGPAATPSAPATAFAQRTNKGQVVASLNEHLPLRPAPVAAAGPVAVRPLGQPPLVAGEGGEGLFMMELLENKVHALDERILDFADALTAATAVTCAAASAAPAAADTAPPAGSGTPAPSSTPVPPPTCTPPPVATPPPGGAHTPGGVPPAAVTPGPAFSAAVGPAQPLQQSVADVSHEPVWVAGRVLAEAEGAPLNPESLLLEGCREASGGARVRLNVSGLPAFRVFPGQSVCAYGLNPTGHAFIAQRLVTHVPPPPPAAADVAPAARSGGLSMVVAAGPYALSEDLSYSPLDELLAHCTAHPPDVLLLLGPFVDAEAPGLARGAGGRTAEALLRDEVLPRLAAWRGRHPAAALALMPAVRDATAPPVLPQPPMAAAAAALGPADKVFALQNPATAQVGPLVLAAGSSDLLKALSAAELARAPAGAAPAPGERLPALASHVVGQRSLYPLYPAPPGACLDTTHYSQLALPAAPDLLLLPSDLAPFAKLLQPATWAPGAPPGLLPGANGAGAAGTGVGAVGVVGQGQGAVPSTAPVVVLNPGRLSRGGAGGTFAVVAVAPGEGPLGERVRVEVRRV</sequence>
<comment type="subcellular location">
    <subcellularLocation>
        <location evidence="1">Nucleus</location>
    </subcellularLocation>
</comment>
<dbReference type="GO" id="GO:0003677">
    <property type="term" value="F:DNA binding"/>
    <property type="evidence" value="ECO:0007669"/>
    <property type="project" value="InterPro"/>
</dbReference>
<keyword evidence="5" id="KW-0539">Nucleus</keyword>
<dbReference type="InterPro" id="IPR016722">
    <property type="entry name" value="DNA_pol_alpha_bsu"/>
</dbReference>
<feature type="compositionally biased region" description="Low complexity" evidence="6">
    <location>
        <begin position="331"/>
        <end position="343"/>
    </location>
</feature>
<gene>
    <name evidence="9" type="ORF">HYH03_008214</name>
</gene>
<feature type="compositionally biased region" description="Pro residues" evidence="6">
    <location>
        <begin position="310"/>
        <end position="330"/>
    </location>
</feature>
<feature type="domain" description="DNA polymerase alpha/delta/epsilon subunit B" evidence="7">
    <location>
        <begin position="466"/>
        <end position="678"/>
    </location>
</feature>
<dbReference type="EMBL" id="JAEHOE010000036">
    <property type="protein sequence ID" value="KAG2493700.1"/>
    <property type="molecule type" value="Genomic_DNA"/>
</dbReference>
<accession>A0A835Y776</accession>
<dbReference type="Pfam" id="PF22062">
    <property type="entry name" value="OB_DPOA2"/>
    <property type="match status" value="1"/>
</dbReference>
<dbReference type="GO" id="GO:0005658">
    <property type="term" value="C:alpha DNA polymerase:primase complex"/>
    <property type="evidence" value="ECO:0007669"/>
    <property type="project" value="TreeGrafter"/>
</dbReference>
<comment type="caution">
    <text evidence="9">The sequence shown here is derived from an EMBL/GenBank/DDBJ whole genome shotgun (WGS) entry which is preliminary data.</text>
</comment>
<evidence type="ECO:0000259" key="8">
    <source>
        <dbReference type="Pfam" id="PF22062"/>
    </source>
</evidence>
<feature type="domain" description="DNA polymerase alpha subunit B OB" evidence="8">
    <location>
        <begin position="362"/>
        <end position="441"/>
    </location>
</feature>
<dbReference type="InterPro" id="IPR054300">
    <property type="entry name" value="OB_DPOA2"/>
</dbReference>
<feature type="region of interest" description="Disordered" evidence="6">
    <location>
        <begin position="295"/>
        <end position="343"/>
    </location>
</feature>
<dbReference type="Pfam" id="PF04042">
    <property type="entry name" value="DNA_pol_E_B"/>
    <property type="match status" value="1"/>
</dbReference>
<evidence type="ECO:0000259" key="7">
    <source>
        <dbReference type="Pfam" id="PF04042"/>
    </source>
</evidence>
<feature type="region of interest" description="Disordered" evidence="6">
    <location>
        <begin position="78"/>
        <end position="203"/>
    </location>
</feature>
<dbReference type="Gene3D" id="3.60.21.60">
    <property type="match status" value="2"/>
</dbReference>
<feature type="compositionally biased region" description="Basic and acidic residues" evidence="6">
    <location>
        <begin position="109"/>
        <end position="118"/>
    </location>
</feature>
<dbReference type="PANTHER" id="PTHR23061:SF12">
    <property type="entry name" value="DNA POLYMERASE ALPHA SUBUNIT B"/>
    <property type="match status" value="1"/>
</dbReference>
<feature type="compositionally biased region" description="Low complexity" evidence="6">
    <location>
        <begin position="295"/>
        <end position="309"/>
    </location>
</feature>
<dbReference type="PANTHER" id="PTHR23061">
    <property type="entry name" value="DNA POLYMERASE 2 ALPHA 70 KDA SUBUNIT"/>
    <property type="match status" value="1"/>
</dbReference>
<dbReference type="Proteomes" id="UP000612055">
    <property type="component" value="Unassembled WGS sequence"/>
</dbReference>
<comment type="similarity">
    <text evidence="2">Belongs to the DNA polymerase alpha subunit B family.</text>
</comment>
<feature type="compositionally biased region" description="Low complexity" evidence="6">
    <location>
        <begin position="179"/>
        <end position="203"/>
    </location>
</feature>
<evidence type="ECO:0000256" key="6">
    <source>
        <dbReference type="SAM" id="MobiDB-lite"/>
    </source>
</evidence>
<dbReference type="AlphaFoldDB" id="A0A835Y776"/>
<proteinExistence type="inferred from homology"/>
<evidence type="ECO:0000256" key="4">
    <source>
        <dbReference type="ARBA" id="ARBA00022705"/>
    </source>
</evidence>
<feature type="compositionally biased region" description="Gly residues" evidence="6">
    <location>
        <begin position="154"/>
        <end position="164"/>
    </location>
</feature>
<protein>
    <recommendedName>
        <fullName evidence="3">DNA polymerase alpha subunit B</fullName>
    </recommendedName>
</protein>
<evidence type="ECO:0000256" key="3">
    <source>
        <dbReference type="ARBA" id="ARBA00018596"/>
    </source>
</evidence>
<keyword evidence="4" id="KW-0235">DNA replication</keyword>
<evidence type="ECO:0000313" key="9">
    <source>
        <dbReference type="EMBL" id="KAG2493700.1"/>
    </source>
</evidence>
<reference evidence="9" key="1">
    <citation type="journal article" date="2020" name="bioRxiv">
        <title>Comparative genomics of Chlamydomonas.</title>
        <authorList>
            <person name="Craig R.J."/>
            <person name="Hasan A.R."/>
            <person name="Ness R.W."/>
            <person name="Keightley P.D."/>
        </authorList>
    </citation>
    <scope>NUCLEOTIDE SEQUENCE</scope>
    <source>
        <strain evidence="9">CCAP 11/70</strain>
    </source>
</reference>